<gene>
    <name evidence="1" type="ORF">DFR62_2229</name>
</gene>
<dbReference type="OrthoDB" id="4038688at2"/>
<organism evidence="1 2">
    <name type="scientific">Planococcus citreus</name>
    <dbReference type="NCBI Taxonomy" id="1373"/>
    <lineage>
        <taxon>Bacteria</taxon>
        <taxon>Bacillati</taxon>
        <taxon>Bacillota</taxon>
        <taxon>Bacilli</taxon>
        <taxon>Bacillales</taxon>
        <taxon>Caryophanaceae</taxon>
        <taxon>Planococcus</taxon>
    </lineage>
</organism>
<accession>A0A497YHF0</accession>
<keyword evidence="2" id="KW-1185">Reference proteome</keyword>
<evidence type="ECO:0000313" key="1">
    <source>
        <dbReference type="EMBL" id="RLJ86627.1"/>
    </source>
</evidence>
<sequence>MHKKISPIHSRMQHRAEKLREQLPMPLSFTGNLGLAEVRIKKIPRKLKAHSSINDKSSSLGANGYIFLKTKRKFKTYKVKLKNSNTFLDRKFDTEAKVLEYIAGYLSNNTNTRGEIFLYTEKKPCISCENVIKQFKNKYPGVLIKVFWDRS</sequence>
<proteinExistence type="predicted"/>
<protein>
    <submittedName>
        <fullName evidence="1">Putative deaminase of polymorphic toxin system</fullName>
    </submittedName>
</protein>
<dbReference type="AlphaFoldDB" id="A0A497YHF0"/>
<dbReference type="Pfam" id="PF14424">
    <property type="entry name" value="Toxin-deaminase"/>
    <property type="match status" value="1"/>
</dbReference>
<name>A0A497YHF0_9BACL</name>
<evidence type="ECO:0000313" key="2">
    <source>
        <dbReference type="Proteomes" id="UP000280791"/>
    </source>
</evidence>
<dbReference type="Proteomes" id="UP000280791">
    <property type="component" value="Unassembled WGS sequence"/>
</dbReference>
<dbReference type="EMBL" id="RCCP01000003">
    <property type="protein sequence ID" value="RLJ86627.1"/>
    <property type="molecule type" value="Genomic_DNA"/>
</dbReference>
<dbReference type="InterPro" id="IPR032721">
    <property type="entry name" value="Toxin-deaminase"/>
</dbReference>
<reference evidence="1 2" key="1">
    <citation type="submission" date="2018-10" db="EMBL/GenBank/DDBJ databases">
        <title>Genomic Encyclopedia of Type Strains, Phase IV (KMG-IV): sequencing the most valuable type-strain genomes for metagenomic binning, comparative biology and taxonomic classification.</title>
        <authorList>
            <person name="Goeker M."/>
        </authorList>
    </citation>
    <scope>NUCLEOTIDE SEQUENCE [LARGE SCALE GENOMIC DNA]</scope>
    <source>
        <strain evidence="1 2">DSM 20549</strain>
    </source>
</reference>
<dbReference type="RefSeq" id="WP_121300390.1">
    <property type="nucleotide sequence ID" value="NZ_QBEW01000057.1"/>
</dbReference>
<comment type="caution">
    <text evidence="1">The sequence shown here is derived from an EMBL/GenBank/DDBJ whole genome shotgun (WGS) entry which is preliminary data.</text>
</comment>